<dbReference type="PANTHER" id="PTHR13504:SF38">
    <property type="entry name" value="FIDO DOMAIN-CONTAINING PROTEIN"/>
    <property type="match status" value="1"/>
</dbReference>
<organism evidence="4 5">
    <name type="scientific">Cellulomonas terrae</name>
    <dbReference type="NCBI Taxonomy" id="311234"/>
    <lineage>
        <taxon>Bacteria</taxon>
        <taxon>Bacillati</taxon>
        <taxon>Actinomycetota</taxon>
        <taxon>Actinomycetes</taxon>
        <taxon>Micrococcales</taxon>
        <taxon>Cellulomonadaceae</taxon>
        <taxon>Cellulomonas</taxon>
    </lineage>
</organism>
<gene>
    <name evidence="4" type="ORF">CTE05_11110</name>
</gene>
<feature type="binding site" evidence="2">
    <location>
        <begin position="252"/>
        <end position="253"/>
    </location>
    <ligand>
        <name>ATP</name>
        <dbReference type="ChEBI" id="CHEBI:30616"/>
    </ligand>
</feature>
<proteinExistence type="predicted"/>
<dbReference type="PANTHER" id="PTHR13504">
    <property type="entry name" value="FIDO DOMAIN-CONTAINING PROTEIN DDB_G0283145"/>
    <property type="match status" value="1"/>
</dbReference>
<feature type="domain" description="Fido" evidence="3">
    <location>
        <begin position="133"/>
        <end position="274"/>
    </location>
</feature>
<dbReference type="InterPro" id="IPR036597">
    <property type="entry name" value="Fido-like_dom_sf"/>
</dbReference>
<name>A0A511JHW6_9CELL</name>
<dbReference type="Gene3D" id="1.10.3290.10">
    <property type="entry name" value="Fido-like domain"/>
    <property type="match status" value="1"/>
</dbReference>
<keyword evidence="2" id="KW-0067">ATP-binding</keyword>
<evidence type="ECO:0000256" key="1">
    <source>
        <dbReference type="PIRSR" id="PIRSR640198-1"/>
    </source>
</evidence>
<comment type="caution">
    <text evidence="4">The sequence shown here is derived from an EMBL/GenBank/DDBJ whole genome shotgun (WGS) entry which is preliminary data.</text>
</comment>
<dbReference type="RefSeq" id="WP_146845104.1">
    <property type="nucleotide sequence ID" value="NZ_BJWH01000003.1"/>
</dbReference>
<keyword evidence="2" id="KW-0547">Nucleotide-binding</keyword>
<reference evidence="4 5" key="1">
    <citation type="submission" date="2019-07" db="EMBL/GenBank/DDBJ databases">
        <title>Whole genome shotgun sequence of Cellulomonas terrae NBRC 100819.</title>
        <authorList>
            <person name="Hosoyama A."/>
            <person name="Uohara A."/>
            <person name="Ohji S."/>
            <person name="Ichikawa N."/>
        </authorList>
    </citation>
    <scope>NUCLEOTIDE SEQUENCE [LARGE SCALE GENOMIC DNA]</scope>
    <source>
        <strain evidence="4 5">NBRC 100819</strain>
    </source>
</reference>
<dbReference type="Proteomes" id="UP000321049">
    <property type="component" value="Unassembled WGS sequence"/>
</dbReference>
<accession>A0A511JHW6</accession>
<dbReference type="PROSITE" id="PS51459">
    <property type="entry name" value="FIDO"/>
    <property type="match status" value="1"/>
</dbReference>
<keyword evidence="5" id="KW-1185">Reference proteome</keyword>
<sequence>MGTWVTQQWTPRVTDGVPRRFTRSGSYQAFVPDSLLDLDVPQDAHLDALLDEAESRARDAADLAAHTALGQIGDLLVRSEAAASSLIEGYEPTPRAVAVADFVARGRESAVTVARTLHAVRASVERAVDPDVSLVWDVVELQRLIAPRHAGVRTEPVWIGGRTPLEAHYTAPPHDLVPGLLDDLETYLASRRHRPLLAAALAHAQLETIHPFADGNGRAGRVLIGTVLARYGVTPHLTLPVSTALFRDRERYYSALDAFRRGDLGSAIVGVVAEAVIAAAADALLLSAQVTDWQHRRTEDLDAHLRDRSPTGRVRRGTAHLLVADLPAHPVLDAATVATRHAISVVAARSALESLAEAGVLRRDRKADRTRTVYVATGLLDLVAEPGIVAEPDPAAAVDVPVAAVDAPTDAACGAWLPRAGRSCHLPRGHRGQHR</sequence>
<evidence type="ECO:0000313" key="5">
    <source>
        <dbReference type="Proteomes" id="UP000321049"/>
    </source>
</evidence>
<evidence type="ECO:0000256" key="2">
    <source>
        <dbReference type="PIRSR" id="PIRSR640198-2"/>
    </source>
</evidence>
<dbReference type="EMBL" id="BJWH01000003">
    <property type="protein sequence ID" value="GEL97564.1"/>
    <property type="molecule type" value="Genomic_DNA"/>
</dbReference>
<dbReference type="SUPFAM" id="SSF140931">
    <property type="entry name" value="Fic-like"/>
    <property type="match status" value="1"/>
</dbReference>
<dbReference type="AlphaFoldDB" id="A0A511JHW6"/>
<dbReference type="InterPro" id="IPR040198">
    <property type="entry name" value="Fido_containing"/>
</dbReference>
<feature type="active site" evidence="1">
    <location>
        <position position="210"/>
    </location>
</feature>
<dbReference type="OrthoDB" id="9813719at2"/>
<evidence type="ECO:0000313" key="4">
    <source>
        <dbReference type="EMBL" id="GEL97564.1"/>
    </source>
</evidence>
<dbReference type="Pfam" id="PF02661">
    <property type="entry name" value="Fic"/>
    <property type="match status" value="1"/>
</dbReference>
<feature type="binding site" evidence="2">
    <location>
        <begin position="214"/>
        <end position="221"/>
    </location>
    <ligand>
        <name>ATP</name>
        <dbReference type="ChEBI" id="CHEBI:30616"/>
    </ligand>
</feature>
<evidence type="ECO:0000259" key="3">
    <source>
        <dbReference type="PROSITE" id="PS51459"/>
    </source>
</evidence>
<dbReference type="InterPro" id="IPR003812">
    <property type="entry name" value="Fido"/>
</dbReference>
<dbReference type="GO" id="GO:0005524">
    <property type="term" value="F:ATP binding"/>
    <property type="evidence" value="ECO:0007669"/>
    <property type="project" value="UniProtKB-KW"/>
</dbReference>
<protein>
    <recommendedName>
        <fullName evidence="3">Fido domain-containing protein</fullName>
    </recommendedName>
</protein>